<keyword evidence="2" id="KW-1185">Reference proteome</keyword>
<dbReference type="EMBL" id="JAYMGO010000011">
    <property type="protein sequence ID" value="KAL1265913.1"/>
    <property type="molecule type" value="Genomic_DNA"/>
</dbReference>
<evidence type="ECO:0000313" key="2">
    <source>
        <dbReference type="Proteomes" id="UP001558613"/>
    </source>
</evidence>
<dbReference type="Proteomes" id="UP001558613">
    <property type="component" value="Unassembled WGS sequence"/>
</dbReference>
<name>A0ABR3MMQ5_9TELE</name>
<protein>
    <submittedName>
        <fullName evidence="1">Uncharacterized protein</fullName>
    </submittedName>
</protein>
<gene>
    <name evidence="1" type="ORF">QQF64_003940</name>
</gene>
<evidence type="ECO:0000313" key="1">
    <source>
        <dbReference type="EMBL" id="KAL1265913.1"/>
    </source>
</evidence>
<proteinExistence type="predicted"/>
<sequence>MISRGFSLDFSLKTIIIYTPELVDKSKTRKIRRWSLKGASSVLERRRSAWIEARTRIFCGNREEPRGTHSLKYPEMLRFVFFPCRLSGRRAIISALKV</sequence>
<comment type="caution">
    <text evidence="1">The sequence shown here is derived from an EMBL/GenBank/DDBJ whole genome shotgun (WGS) entry which is preliminary data.</text>
</comment>
<reference evidence="1 2" key="1">
    <citation type="submission" date="2023-09" db="EMBL/GenBank/DDBJ databases">
        <authorList>
            <person name="Wang M."/>
        </authorList>
    </citation>
    <scope>NUCLEOTIDE SEQUENCE [LARGE SCALE GENOMIC DNA]</scope>
    <source>
        <strain evidence="1">GT-2023</strain>
        <tissue evidence="1">Liver</tissue>
    </source>
</reference>
<accession>A0ABR3MMQ5</accession>
<organism evidence="1 2">
    <name type="scientific">Cirrhinus molitorella</name>
    <name type="common">mud carp</name>
    <dbReference type="NCBI Taxonomy" id="172907"/>
    <lineage>
        <taxon>Eukaryota</taxon>
        <taxon>Metazoa</taxon>
        <taxon>Chordata</taxon>
        <taxon>Craniata</taxon>
        <taxon>Vertebrata</taxon>
        <taxon>Euteleostomi</taxon>
        <taxon>Actinopterygii</taxon>
        <taxon>Neopterygii</taxon>
        <taxon>Teleostei</taxon>
        <taxon>Ostariophysi</taxon>
        <taxon>Cypriniformes</taxon>
        <taxon>Cyprinidae</taxon>
        <taxon>Labeoninae</taxon>
        <taxon>Labeonini</taxon>
        <taxon>Cirrhinus</taxon>
    </lineage>
</organism>